<proteinExistence type="predicted"/>
<evidence type="ECO:0000259" key="1">
    <source>
        <dbReference type="Pfam" id="PF07796"/>
    </source>
</evidence>
<feature type="non-terminal residue" evidence="2">
    <location>
        <position position="177"/>
    </location>
</feature>
<name>A0A0F8WT34_9ZZZZ</name>
<sequence length="177" mass="20849">MHLAVVGCAIFKNEIDFLKSEITSTLDFFWLPQKLHNKPLELRKLVQEEITKIDEAPGPGVQNEGPEPYDAIVLLYGLCSKGTMGISSKKYRVVVPRMQDCIGLLMGSNERYIKHFREKPGTYWFTKGWIETGFDPGKRSEYEGVFDPYKERYREYRKKFTEELSRFLIDEWDQHWI</sequence>
<feature type="domain" description="DUF1638" evidence="1">
    <location>
        <begin position="30"/>
        <end position="167"/>
    </location>
</feature>
<reference evidence="2" key="1">
    <citation type="journal article" date="2015" name="Nature">
        <title>Complex archaea that bridge the gap between prokaryotes and eukaryotes.</title>
        <authorList>
            <person name="Spang A."/>
            <person name="Saw J.H."/>
            <person name="Jorgensen S.L."/>
            <person name="Zaremba-Niedzwiedzka K."/>
            <person name="Martijn J."/>
            <person name="Lind A.E."/>
            <person name="van Eijk R."/>
            <person name="Schleper C."/>
            <person name="Guy L."/>
            <person name="Ettema T.J."/>
        </authorList>
    </citation>
    <scope>NUCLEOTIDE SEQUENCE</scope>
</reference>
<organism evidence="2">
    <name type="scientific">marine sediment metagenome</name>
    <dbReference type="NCBI Taxonomy" id="412755"/>
    <lineage>
        <taxon>unclassified sequences</taxon>
        <taxon>metagenomes</taxon>
        <taxon>ecological metagenomes</taxon>
    </lineage>
</organism>
<evidence type="ECO:0000313" key="2">
    <source>
        <dbReference type="EMBL" id="KKK60072.1"/>
    </source>
</evidence>
<gene>
    <name evidence="2" type="ORF">LCGC14_3028000</name>
</gene>
<dbReference type="AlphaFoldDB" id="A0A0F8WT34"/>
<protein>
    <recommendedName>
        <fullName evidence="1">DUF1638 domain-containing protein</fullName>
    </recommendedName>
</protein>
<dbReference type="Pfam" id="PF07796">
    <property type="entry name" value="DUF1638"/>
    <property type="match status" value="1"/>
</dbReference>
<accession>A0A0F8WT34</accession>
<dbReference type="EMBL" id="LAZR01063152">
    <property type="protein sequence ID" value="KKK60072.1"/>
    <property type="molecule type" value="Genomic_DNA"/>
</dbReference>
<dbReference type="InterPro" id="IPR012437">
    <property type="entry name" value="DUF1638"/>
</dbReference>
<comment type="caution">
    <text evidence="2">The sequence shown here is derived from an EMBL/GenBank/DDBJ whole genome shotgun (WGS) entry which is preliminary data.</text>
</comment>